<dbReference type="Proteomes" id="UP000075883">
    <property type="component" value="Unassembled WGS sequence"/>
</dbReference>
<dbReference type="VEuPathDB" id="VectorBase:ACUA002495"/>
<keyword evidence="2" id="KW-1185">Reference proteome</keyword>
<sequence length="109" mass="12040">MNDTSHKEAYVRDVLIPGMVERGDLSFTECVPEGGRVQLRSVDVRPLVTNGFMLTIPFVVTAVLEQTPVVGADIKTETVHLIVKVGGKLLLRDAKFAQNVKHKRVILNC</sequence>
<organism evidence="1 2">
    <name type="scientific">Anopheles culicifacies</name>
    <dbReference type="NCBI Taxonomy" id="139723"/>
    <lineage>
        <taxon>Eukaryota</taxon>
        <taxon>Metazoa</taxon>
        <taxon>Ecdysozoa</taxon>
        <taxon>Arthropoda</taxon>
        <taxon>Hexapoda</taxon>
        <taxon>Insecta</taxon>
        <taxon>Pterygota</taxon>
        <taxon>Neoptera</taxon>
        <taxon>Endopterygota</taxon>
        <taxon>Diptera</taxon>
        <taxon>Nematocera</taxon>
        <taxon>Culicoidea</taxon>
        <taxon>Culicidae</taxon>
        <taxon>Anophelinae</taxon>
        <taxon>Anopheles</taxon>
        <taxon>culicifacies species complex</taxon>
    </lineage>
</organism>
<dbReference type="EMBL" id="AXCM01015519">
    <property type="status" value="NOT_ANNOTATED_CDS"/>
    <property type="molecule type" value="Genomic_DNA"/>
</dbReference>
<dbReference type="EnsemblMetazoa" id="ACUA002495-RA">
    <property type="protein sequence ID" value="ACUA002495-PA"/>
    <property type="gene ID" value="ACUA002495"/>
</dbReference>
<name>A0A182LUT9_9DIPT</name>
<proteinExistence type="predicted"/>
<reference evidence="1" key="2">
    <citation type="submission" date="2020-05" db="UniProtKB">
        <authorList>
            <consortium name="EnsemblMetazoa"/>
        </authorList>
    </citation>
    <scope>IDENTIFICATION</scope>
    <source>
        <strain evidence="1">A-37</strain>
    </source>
</reference>
<reference evidence="2" key="1">
    <citation type="submission" date="2013-09" db="EMBL/GenBank/DDBJ databases">
        <title>The Genome Sequence of Anopheles culicifacies species A.</title>
        <authorList>
            <consortium name="The Broad Institute Genomics Platform"/>
            <person name="Neafsey D.E."/>
            <person name="Besansky N."/>
            <person name="Howell P."/>
            <person name="Walton C."/>
            <person name="Young S.K."/>
            <person name="Zeng Q."/>
            <person name="Gargeya S."/>
            <person name="Fitzgerald M."/>
            <person name="Haas B."/>
            <person name="Abouelleil A."/>
            <person name="Allen A.W."/>
            <person name="Alvarado L."/>
            <person name="Arachchi H.M."/>
            <person name="Berlin A.M."/>
            <person name="Chapman S.B."/>
            <person name="Gainer-Dewar J."/>
            <person name="Goldberg J."/>
            <person name="Griggs A."/>
            <person name="Gujja S."/>
            <person name="Hansen M."/>
            <person name="Howarth C."/>
            <person name="Imamovic A."/>
            <person name="Ireland A."/>
            <person name="Larimer J."/>
            <person name="McCowan C."/>
            <person name="Murphy C."/>
            <person name="Pearson M."/>
            <person name="Poon T.W."/>
            <person name="Priest M."/>
            <person name="Roberts A."/>
            <person name="Saif S."/>
            <person name="Shea T."/>
            <person name="Sisk P."/>
            <person name="Sykes S."/>
            <person name="Wortman J."/>
            <person name="Nusbaum C."/>
            <person name="Birren B."/>
        </authorList>
    </citation>
    <scope>NUCLEOTIDE SEQUENCE [LARGE SCALE GENOMIC DNA]</scope>
    <source>
        <strain evidence="2">A-37</strain>
    </source>
</reference>
<evidence type="ECO:0000313" key="2">
    <source>
        <dbReference type="Proteomes" id="UP000075883"/>
    </source>
</evidence>
<evidence type="ECO:0000313" key="1">
    <source>
        <dbReference type="EnsemblMetazoa" id="ACUA002495-PA"/>
    </source>
</evidence>
<protein>
    <submittedName>
        <fullName evidence="1">Uncharacterized protein</fullName>
    </submittedName>
</protein>
<accession>A0A182LUT9</accession>
<dbReference type="AlphaFoldDB" id="A0A182LUT9"/>